<dbReference type="InterPro" id="IPR005467">
    <property type="entry name" value="His_kinase_dom"/>
</dbReference>
<dbReference type="PANTHER" id="PTHR43065:SF42">
    <property type="entry name" value="TWO-COMPONENT SENSOR PPRA"/>
    <property type="match status" value="1"/>
</dbReference>
<evidence type="ECO:0000313" key="9">
    <source>
        <dbReference type="Proteomes" id="UP000032233"/>
    </source>
</evidence>
<feature type="modified residue" description="4-aspartylphosphate" evidence="4">
    <location>
        <position position="330"/>
    </location>
</feature>
<proteinExistence type="predicted"/>
<organism evidence="8 9">
    <name type="scientific">Dethiosulfatarculus sandiegensis</name>
    <dbReference type="NCBI Taxonomy" id="1429043"/>
    <lineage>
        <taxon>Bacteria</taxon>
        <taxon>Pseudomonadati</taxon>
        <taxon>Thermodesulfobacteriota</taxon>
        <taxon>Desulfarculia</taxon>
        <taxon>Desulfarculales</taxon>
        <taxon>Desulfarculaceae</taxon>
        <taxon>Dethiosulfatarculus</taxon>
    </lineage>
</organism>
<reference evidence="8 9" key="1">
    <citation type="submission" date="2013-11" db="EMBL/GenBank/DDBJ databases">
        <title>Metagenomic analysis of a methanogenic consortium involved in long chain n-alkane degradation.</title>
        <authorList>
            <person name="Davidova I.A."/>
            <person name="Callaghan A.V."/>
            <person name="Wawrik B."/>
            <person name="Pruitt S."/>
            <person name="Marks C."/>
            <person name="Duncan K.E."/>
            <person name="Suflita J.M."/>
        </authorList>
    </citation>
    <scope>NUCLEOTIDE SEQUENCE [LARGE SCALE GENOMIC DNA]</scope>
    <source>
        <strain evidence="8 9">SPR</strain>
    </source>
</reference>
<dbReference type="SUPFAM" id="SSF52172">
    <property type="entry name" value="CheY-like"/>
    <property type="match status" value="1"/>
</dbReference>
<dbReference type="EC" id="2.7.13.3" evidence="2"/>
<evidence type="ECO:0000256" key="1">
    <source>
        <dbReference type="ARBA" id="ARBA00000085"/>
    </source>
</evidence>
<dbReference type="InterPro" id="IPR000700">
    <property type="entry name" value="PAS-assoc_C"/>
</dbReference>
<dbReference type="Gene3D" id="1.10.287.130">
    <property type="match status" value="1"/>
</dbReference>
<feature type="domain" description="PAC" evidence="7">
    <location>
        <begin position="1"/>
        <end position="16"/>
    </location>
</feature>
<feature type="domain" description="Response regulatory" evidence="6">
    <location>
        <begin position="279"/>
        <end position="395"/>
    </location>
</feature>
<dbReference type="InterPro" id="IPR004358">
    <property type="entry name" value="Sig_transdc_His_kin-like_C"/>
</dbReference>
<dbReference type="SMART" id="SM00388">
    <property type="entry name" value="HisKA"/>
    <property type="match status" value="1"/>
</dbReference>
<comment type="catalytic activity">
    <reaction evidence="1">
        <text>ATP + protein L-histidine = ADP + protein N-phospho-L-histidine.</text>
        <dbReference type="EC" id="2.7.13.3"/>
    </reaction>
</comment>
<dbReference type="PROSITE" id="PS50113">
    <property type="entry name" value="PAC"/>
    <property type="match status" value="1"/>
</dbReference>
<dbReference type="SMART" id="SM00448">
    <property type="entry name" value="REC"/>
    <property type="match status" value="1"/>
</dbReference>
<dbReference type="InterPro" id="IPR036097">
    <property type="entry name" value="HisK_dim/P_sf"/>
</dbReference>
<dbReference type="InterPro" id="IPR001789">
    <property type="entry name" value="Sig_transdc_resp-reg_receiver"/>
</dbReference>
<dbReference type="CDD" id="cd00156">
    <property type="entry name" value="REC"/>
    <property type="match status" value="1"/>
</dbReference>
<dbReference type="PROSITE" id="PS50110">
    <property type="entry name" value="RESPONSE_REGULATORY"/>
    <property type="match status" value="1"/>
</dbReference>
<dbReference type="InterPro" id="IPR036890">
    <property type="entry name" value="HATPase_C_sf"/>
</dbReference>
<dbReference type="GO" id="GO:0000155">
    <property type="term" value="F:phosphorelay sensor kinase activity"/>
    <property type="evidence" value="ECO:0007669"/>
    <property type="project" value="InterPro"/>
</dbReference>
<dbReference type="PRINTS" id="PR00344">
    <property type="entry name" value="BCTRLSENSOR"/>
</dbReference>
<sequence length="398" mass="43026">MQDITNLKQAEEETKHLESVLAQSQKMEAIGTLAGGIAHDFNNILFAVTGYSELALGEVEPGSQVHTLLEQILTAGIRATDLVSRILTFSRRNETELRPLQAGPLVKEALKLLRSSLPSTIEFFTQIDSGLENIRADPTQIHQIVMNLCTNAAHAMEDGGGTLSVTLTQVTLTESDIRLHPGLRASDYLKLVIQDTGRGISKEVIERIYDPYFTTKQEGKGTGLGLAVVHGIVTAYGGSICAYSEPGKGAAFNVYLPTIKEEALAEREAAISLQTGTEHILLVDDEPDLVDIVERILTRLGYRVTTASGSLEALDIFQKSYDEIDLVLTDLTMPKMTGDRLAMELMKINPLIPIVITTGCGLNLTDENIAAIGIKAVIPKPVPEAELAGAIRGILDAE</sequence>
<evidence type="ECO:0000256" key="2">
    <source>
        <dbReference type="ARBA" id="ARBA00012438"/>
    </source>
</evidence>
<dbReference type="InterPro" id="IPR011006">
    <property type="entry name" value="CheY-like_superfamily"/>
</dbReference>
<keyword evidence="3 4" id="KW-0597">Phosphoprotein</keyword>
<protein>
    <recommendedName>
        <fullName evidence="2">histidine kinase</fullName>
        <ecNumber evidence="2">2.7.13.3</ecNumber>
    </recommendedName>
</protein>
<dbReference type="Pfam" id="PF00072">
    <property type="entry name" value="Response_reg"/>
    <property type="match status" value="1"/>
</dbReference>
<accession>A0A0D2JB80</accession>
<dbReference type="Pfam" id="PF00512">
    <property type="entry name" value="HisKA"/>
    <property type="match status" value="1"/>
</dbReference>
<evidence type="ECO:0000259" key="5">
    <source>
        <dbReference type="PROSITE" id="PS50109"/>
    </source>
</evidence>
<comment type="caution">
    <text evidence="8">The sequence shown here is derived from an EMBL/GenBank/DDBJ whole genome shotgun (WGS) entry which is preliminary data.</text>
</comment>
<dbReference type="PROSITE" id="PS50109">
    <property type="entry name" value="HIS_KIN"/>
    <property type="match status" value="1"/>
</dbReference>
<feature type="domain" description="Histidine kinase" evidence="5">
    <location>
        <begin position="36"/>
        <end position="260"/>
    </location>
</feature>
<keyword evidence="8" id="KW-0808">Transferase</keyword>
<evidence type="ECO:0000313" key="8">
    <source>
        <dbReference type="EMBL" id="KIX12966.1"/>
    </source>
</evidence>
<dbReference type="SUPFAM" id="SSF47384">
    <property type="entry name" value="Homodimeric domain of signal transducing histidine kinase"/>
    <property type="match status" value="1"/>
</dbReference>
<dbReference type="InterPro" id="IPR003594">
    <property type="entry name" value="HATPase_dom"/>
</dbReference>
<evidence type="ECO:0000259" key="6">
    <source>
        <dbReference type="PROSITE" id="PS50110"/>
    </source>
</evidence>
<dbReference type="SUPFAM" id="SSF55874">
    <property type="entry name" value="ATPase domain of HSP90 chaperone/DNA topoisomerase II/histidine kinase"/>
    <property type="match status" value="1"/>
</dbReference>
<gene>
    <name evidence="8" type="ORF">X474_16220</name>
</gene>
<dbReference type="InParanoid" id="A0A0D2JB80"/>
<evidence type="ECO:0000256" key="3">
    <source>
        <dbReference type="ARBA" id="ARBA00022553"/>
    </source>
</evidence>
<dbReference type="SMART" id="SM00387">
    <property type="entry name" value="HATPase_c"/>
    <property type="match status" value="1"/>
</dbReference>
<dbReference type="Proteomes" id="UP000032233">
    <property type="component" value="Unassembled WGS sequence"/>
</dbReference>
<keyword evidence="9" id="KW-1185">Reference proteome</keyword>
<dbReference type="InterPro" id="IPR003661">
    <property type="entry name" value="HisK_dim/P_dom"/>
</dbReference>
<dbReference type="PANTHER" id="PTHR43065">
    <property type="entry name" value="SENSOR HISTIDINE KINASE"/>
    <property type="match status" value="1"/>
</dbReference>
<name>A0A0D2JB80_9BACT</name>
<dbReference type="Pfam" id="PF02518">
    <property type="entry name" value="HATPase_c"/>
    <property type="match status" value="1"/>
</dbReference>
<dbReference type="EMBL" id="AZAC01000020">
    <property type="protein sequence ID" value="KIX12966.1"/>
    <property type="molecule type" value="Genomic_DNA"/>
</dbReference>
<keyword evidence="8" id="KW-0418">Kinase</keyword>
<dbReference type="Gene3D" id="3.40.50.2300">
    <property type="match status" value="1"/>
</dbReference>
<evidence type="ECO:0000259" key="7">
    <source>
        <dbReference type="PROSITE" id="PS50113"/>
    </source>
</evidence>
<dbReference type="Gene3D" id="3.30.565.10">
    <property type="entry name" value="Histidine kinase-like ATPase, C-terminal domain"/>
    <property type="match status" value="1"/>
</dbReference>
<evidence type="ECO:0000256" key="4">
    <source>
        <dbReference type="PROSITE-ProRule" id="PRU00169"/>
    </source>
</evidence>
<dbReference type="AlphaFoldDB" id="A0A0D2JB80"/>
<dbReference type="STRING" id="1429043.X474_16220"/>